<dbReference type="GO" id="GO:0016020">
    <property type="term" value="C:membrane"/>
    <property type="evidence" value="ECO:0007669"/>
    <property type="project" value="UniProtKB-SubCell"/>
</dbReference>
<organism evidence="6 7">
    <name type="scientific">Celeribacter persicus</name>
    <dbReference type="NCBI Taxonomy" id="1651082"/>
    <lineage>
        <taxon>Bacteria</taxon>
        <taxon>Pseudomonadati</taxon>
        <taxon>Pseudomonadota</taxon>
        <taxon>Alphaproteobacteria</taxon>
        <taxon>Rhodobacterales</taxon>
        <taxon>Roseobacteraceae</taxon>
        <taxon>Celeribacter</taxon>
    </lineage>
</organism>
<dbReference type="Proteomes" id="UP000244077">
    <property type="component" value="Unassembled WGS sequence"/>
</dbReference>
<name>A0A2T5HM08_9RHOB</name>
<keyword evidence="2" id="KW-0812">Transmembrane</keyword>
<evidence type="ECO:0000313" key="6">
    <source>
        <dbReference type="EMBL" id="PTQ72617.1"/>
    </source>
</evidence>
<evidence type="ECO:0000256" key="1">
    <source>
        <dbReference type="ARBA" id="ARBA00004141"/>
    </source>
</evidence>
<evidence type="ECO:0000256" key="2">
    <source>
        <dbReference type="ARBA" id="ARBA00022692"/>
    </source>
</evidence>
<gene>
    <name evidence="6" type="ORF">C8N42_106127</name>
</gene>
<dbReference type="EMBL" id="QAOH01000006">
    <property type="protein sequence ID" value="PTQ72617.1"/>
    <property type="molecule type" value="Genomic_DNA"/>
</dbReference>
<dbReference type="SUPFAM" id="SSF53474">
    <property type="entry name" value="alpha/beta-Hydrolases"/>
    <property type="match status" value="1"/>
</dbReference>
<accession>A0A2T5HM08</accession>
<protein>
    <submittedName>
        <fullName evidence="6">Uncharacterized protein DUF726</fullName>
    </submittedName>
</protein>
<evidence type="ECO:0000256" key="4">
    <source>
        <dbReference type="ARBA" id="ARBA00023136"/>
    </source>
</evidence>
<keyword evidence="7" id="KW-1185">Reference proteome</keyword>
<evidence type="ECO:0000256" key="3">
    <source>
        <dbReference type="ARBA" id="ARBA00022989"/>
    </source>
</evidence>
<sequence length="305" mass="33412">MPLLKINADGPFLPPETRVRLRHALDATPKGAPVVICLHGYKFSPRAPAHDPHDHILALDPGLSSRKVLSWPRALGFGTGTAQEGLCIALGWEARGTIWQAFDMARQTGEALARLIWKMDRPVQLIGHSLGARVILSALPRLPAGAVRRAILLAGAEFRSAALHALDSEAGRATEILNVTSRENRFYDLMFEMALPAEHGASRALGAGLGEVRRNWCDLAIDDSMARAALAGLGYPIPAPDRRVCHWSPYLREGLFDLYRVVLRTPERLPLALLQDSVQPIPPRSRWRAQESVGSPLSFSRKASS</sequence>
<keyword evidence="4" id="KW-0472">Membrane</keyword>
<proteinExistence type="predicted"/>
<feature type="region of interest" description="Disordered" evidence="5">
    <location>
        <begin position="285"/>
        <end position="305"/>
    </location>
</feature>
<evidence type="ECO:0000313" key="7">
    <source>
        <dbReference type="Proteomes" id="UP000244077"/>
    </source>
</evidence>
<comment type="subcellular location">
    <subcellularLocation>
        <location evidence="1">Membrane</location>
        <topology evidence="1">Multi-pass membrane protein</topology>
    </subcellularLocation>
</comment>
<keyword evidence="3" id="KW-1133">Transmembrane helix</keyword>
<dbReference type="InterPro" id="IPR007941">
    <property type="entry name" value="DUF726"/>
</dbReference>
<feature type="compositionally biased region" description="Polar residues" evidence="5">
    <location>
        <begin position="292"/>
        <end position="305"/>
    </location>
</feature>
<dbReference type="OrthoDB" id="7303283at2"/>
<dbReference type="Pfam" id="PF05277">
    <property type="entry name" value="DUF726"/>
    <property type="match status" value="1"/>
</dbReference>
<dbReference type="AlphaFoldDB" id="A0A2T5HM08"/>
<dbReference type="Gene3D" id="3.40.50.1820">
    <property type="entry name" value="alpha/beta hydrolase"/>
    <property type="match status" value="1"/>
</dbReference>
<reference evidence="6 7" key="1">
    <citation type="submission" date="2018-04" db="EMBL/GenBank/DDBJ databases">
        <title>Genomic Encyclopedia of Archaeal and Bacterial Type Strains, Phase II (KMG-II): from individual species to whole genera.</title>
        <authorList>
            <person name="Goeker M."/>
        </authorList>
    </citation>
    <scope>NUCLEOTIDE SEQUENCE [LARGE SCALE GENOMIC DNA]</scope>
    <source>
        <strain evidence="6 7">DSM 100434</strain>
    </source>
</reference>
<evidence type="ECO:0000256" key="5">
    <source>
        <dbReference type="SAM" id="MobiDB-lite"/>
    </source>
</evidence>
<dbReference type="RefSeq" id="WP_107816374.1">
    <property type="nucleotide sequence ID" value="NZ_QAOH01000006.1"/>
</dbReference>
<comment type="caution">
    <text evidence="6">The sequence shown here is derived from an EMBL/GenBank/DDBJ whole genome shotgun (WGS) entry which is preliminary data.</text>
</comment>
<dbReference type="InterPro" id="IPR029058">
    <property type="entry name" value="AB_hydrolase_fold"/>
</dbReference>